<dbReference type="Pfam" id="PF13462">
    <property type="entry name" value="Thioredoxin_4"/>
    <property type="match status" value="1"/>
</dbReference>
<dbReference type="OrthoDB" id="117402at2"/>
<dbReference type="GeneID" id="82885270"/>
<dbReference type="InterPro" id="IPR013766">
    <property type="entry name" value="Thioredoxin_domain"/>
</dbReference>
<dbReference type="Proteomes" id="UP000277858">
    <property type="component" value="Chromosome"/>
</dbReference>
<dbReference type="STRING" id="1122997.GCA_000425285_00492"/>
<sequence>MSQSKSSRREALRAQQEAEVRAAKRKKVLSIVAGVVVIVVAAVAVFVGVDRHRSAQQAQSAVTGSQVVPPNADPKTGIYTVNADAAKSGVPTLTIYEDYQCPNCKNAENAFGPSIRQLASSGDIKLQYWTLTFLDGSQGDNSYRAAVAAASAAMVGKLESYHKTIYDNQPEEGVGFTDDQLRNTFAKDAGITGSDLTKFQKYYDTRATSDFVKNAAAKGLAEGSRLDNQFGTPFFTVNGKPYTGWQSITNPTPAALLTSIKSAA</sequence>
<organism evidence="1 2">
    <name type="scientific">Acidipropionibacterium jensenii</name>
    <dbReference type="NCBI Taxonomy" id="1749"/>
    <lineage>
        <taxon>Bacteria</taxon>
        <taxon>Bacillati</taxon>
        <taxon>Actinomycetota</taxon>
        <taxon>Actinomycetes</taxon>
        <taxon>Propionibacteriales</taxon>
        <taxon>Propionibacteriaceae</taxon>
        <taxon>Acidipropionibacterium</taxon>
    </lineage>
</organism>
<dbReference type="RefSeq" id="WP_051238096.1">
    <property type="nucleotide sequence ID" value="NZ_CP040635.1"/>
</dbReference>
<dbReference type="EMBL" id="LR134473">
    <property type="protein sequence ID" value="VEI04341.1"/>
    <property type="molecule type" value="Genomic_DNA"/>
</dbReference>
<dbReference type="AlphaFoldDB" id="A0A3S4WYW1"/>
<dbReference type="GO" id="GO:0016853">
    <property type="term" value="F:isomerase activity"/>
    <property type="evidence" value="ECO:0007669"/>
    <property type="project" value="UniProtKB-KW"/>
</dbReference>
<protein>
    <submittedName>
        <fullName evidence="1">Protein-disulfide isomerase</fullName>
    </submittedName>
</protein>
<dbReference type="SUPFAM" id="SSF52833">
    <property type="entry name" value="Thioredoxin-like"/>
    <property type="match status" value="1"/>
</dbReference>
<name>A0A3S4WYW1_9ACTN</name>
<evidence type="ECO:0000313" key="2">
    <source>
        <dbReference type="Proteomes" id="UP000277858"/>
    </source>
</evidence>
<keyword evidence="1" id="KW-0413">Isomerase</keyword>
<dbReference type="PROSITE" id="PS51352">
    <property type="entry name" value="THIOREDOXIN_2"/>
    <property type="match status" value="1"/>
</dbReference>
<dbReference type="Gene3D" id="3.40.30.10">
    <property type="entry name" value="Glutaredoxin"/>
    <property type="match status" value="1"/>
</dbReference>
<evidence type="ECO:0000313" key="1">
    <source>
        <dbReference type="EMBL" id="VEI04341.1"/>
    </source>
</evidence>
<proteinExistence type="predicted"/>
<dbReference type="InterPro" id="IPR012336">
    <property type="entry name" value="Thioredoxin-like_fold"/>
</dbReference>
<dbReference type="InterPro" id="IPR036249">
    <property type="entry name" value="Thioredoxin-like_sf"/>
</dbReference>
<accession>A0A3S4WYW1</accession>
<reference evidence="1 2" key="1">
    <citation type="submission" date="2018-12" db="EMBL/GenBank/DDBJ databases">
        <authorList>
            <consortium name="Pathogen Informatics"/>
        </authorList>
    </citation>
    <scope>NUCLEOTIDE SEQUENCE [LARGE SCALE GENOMIC DNA]</scope>
    <source>
        <strain evidence="1 2">NCTC13652</strain>
    </source>
</reference>
<gene>
    <name evidence="1" type="ORF">NCTC13652_02572</name>
</gene>
<keyword evidence="2" id="KW-1185">Reference proteome</keyword>